<evidence type="ECO:0000259" key="8">
    <source>
        <dbReference type="Pfam" id="PF13354"/>
    </source>
</evidence>
<dbReference type="Proteomes" id="UP000229340">
    <property type="component" value="Plasmid pNP7-1"/>
</dbReference>
<evidence type="ECO:0000256" key="2">
    <source>
        <dbReference type="ARBA" id="ARBA00009009"/>
    </source>
</evidence>
<name>A0A2D2LXA5_FAUOS</name>
<comment type="catalytic activity">
    <reaction evidence="1 6">
        <text>a beta-lactam + H2O = a substituted beta-amino acid</text>
        <dbReference type="Rhea" id="RHEA:20401"/>
        <dbReference type="ChEBI" id="CHEBI:15377"/>
        <dbReference type="ChEBI" id="CHEBI:35627"/>
        <dbReference type="ChEBI" id="CHEBI:140347"/>
        <dbReference type="EC" id="3.5.2.6"/>
    </reaction>
</comment>
<dbReference type="Gene3D" id="3.40.710.10">
    <property type="entry name" value="DD-peptidase/beta-lactamase superfamily"/>
    <property type="match status" value="1"/>
</dbReference>
<dbReference type="PANTHER" id="PTHR35333:SF3">
    <property type="entry name" value="BETA-LACTAMASE-TYPE TRANSPEPTIDASE FOLD CONTAINING PROTEIN"/>
    <property type="match status" value="1"/>
</dbReference>
<dbReference type="PROSITE" id="PS00146">
    <property type="entry name" value="BETA_LACTAMASE_A"/>
    <property type="match status" value="1"/>
</dbReference>
<keyword evidence="7" id="KW-0732">Signal</keyword>
<evidence type="ECO:0000256" key="3">
    <source>
        <dbReference type="ARBA" id="ARBA00012865"/>
    </source>
</evidence>
<feature type="signal peptide" evidence="7">
    <location>
        <begin position="1"/>
        <end position="24"/>
    </location>
</feature>
<dbReference type="InterPro" id="IPR045155">
    <property type="entry name" value="Beta-lactam_cat"/>
</dbReference>
<evidence type="ECO:0000313" key="9">
    <source>
        <dbReference type="EMBL" id="ATR79600.1"/>
    </source>
</evidence>
<dbReference type="InterPro" id="IPR012338">
    <property type="entry name" value="Beta-lactam/transpept-like"/>
</dbReference>
<dbReference type="GO" id="GO:0046677">
    <property type="term" value="P:response to antibiotic"/>
    <property type="evidence" value="ECO:0007669"/>
    <property type="project" value="UniProtKB-UniRule"/>
</dbReference>
<evidence type="ECO:0000256" key="4">
    <source>
        <dbReference type="ARBA" id="ARBA00022801"/>
    </source>
</evidence>
<dbReference type="PROSITE" id="PS51257">
    <property type="entry name" value="PROKAR_LIPOPROTEIN"/>
    <property type="match status" value="1"/>
</dbReference>
<feature type="chain" id="PRO_5013776827" description="Beta-lactamase" evidence="7">
    <location>
        <begin position="25"/>
        <end position="308"/>
    </location>
</feature>
<feature type="domain" description="Beta-lactamase class A catalytic" evidence="8">
    <location>
        <begin position="63"/>
        <end position="277"/>
    </location>
</feature>
<dbReference type="EC" id="3.5.2.6" evidence="3 6"/>
<proteinExistence type="inferred from homology"/>
<protein>
    <recommendedName>
        <fullName evidence="3 6">Beta-lactamase</fullName>
        <ecNumber evidence="3 6">3.5.2.6</ecNumber>
    </recommendedName>
</protein>
<comment type="similarity">
    <text evidence="2 6">Belongs to the class-A beta-lactamase family.</text>
</comment>
<dbReference type="PANTHER" id="PTHR35333">
    <property type="entry name" value="BETA-LACTAMASE"/>
    <property type="match status" value="1"/>
</dbReference>
<dbReference type="GO" id="GO:0008800">
    <property type="term" value="F:beta-lactamase activity"/>
    <property type="evidence" value="ECO:0007669"/>
    <property type="project" value="UniProtKB-UniRule"/>
</dbReference>
<keyword evidence="5 6" id="KW-0046">Antibiotic resistance</keyword>
<dbReference type="RefSeq" id="WP_100270969.1">
    <property type="nucleotide sequence ID" value="NZ_CP024444.1"/>
</dbReference>
<dbReference type="PRINTS" id="PR00118">
    <property type="entry name" value="BLACTAMASEA"/>
</dbReference>
<dbReference type="NCBIfam" id="NF033103">
    <property type="entry name" value="bla_class_A"/>
    <property type="match status" value="1"/>
</dbReference>
<organism evidence="9 10">
    <name type="scientific">Faucicola osloensis</name>
    <name type="common">Moraxella osloensis</name>
    <dbReference type="NCBI Taxonomy" id="34062"/>
    <lineage>
        <taxon>Bacteria</taxon>
        <taxon>Pseudomonadati</taxon>
        <taxon>Pseudomonadota</taxon>
        <taxon>Gammaproteobacteria</taxon>
        <taxon>Moraxellales</taxon>
        <taxon>Moraxellaceae</taxon>
        <taxon>Faucicola</taxon>
    </lineage>
</organism>
<evidence type="ECO:0000256" key="7">
    <source>
        <dbReference type="SAM" id="SignalP"/>
    </source>
</evidence>
<evidence type="ECO:0000256" key="1">
    <source>
        <dbReference type="ARBA" id="ARBA00001526"/>
    </source>
</evidence>
<gene>
    <name evidence="9" type="ORF">NP7_09525</name>
</gene>
<sequence length="308" mass="34238">MKRRHFLKTAVTLPFLSLSVIGCATTKPALSMTYKTNTLLQNLLSDLLPSWENKLNAKIGMAVITASNNELASYRGNDFFPFNSTIKAFIGAYILHLVDKGQLDLAHTLQIKATDLLEYAPQSKKFFEANQPISIAELSEAMITVSDNTASNLLLDTTGGLKPFNDFLHQIGNSEVILAHNEPLLNRSHYGEKIDTAKPIAYTQALKNILMGNILSEQSKKLLLTWLINDKVGDSLLRKHLPNDWQIGDKTGAGDESRNIVAIIWNSQKEAYFVSLFITQPYDGKSHDFNNQKSVAIAEIGRAIYSIL</sequence>
<dbReference type="EMBL" id="CP024444">
    <property type="protein sequence ID" value="ATR79600.1"/>
    <property type="molecule type" value="Genomic_DNA"/>
</dbReference>
<keyword evidence="4 6" id="KW-0378">Hydrolase</keyword>
<geneLocation type="plasmid" evidence="10">
    <name>pnp7-1</name>
</geneLocation>
<dbReference type="AlphaFoldDB" id="A0A2D2LXA5"/>
<dbReference type="Pfam" id="PF13354">
    <property type="entry name" value="Beta-lactamase2"/>
    <property type="match status" value="1"/>
</dbReference>
<dbReference type="SUPFAM" id="SSF56601">
    <property type="entry name" value="beta-lactamase/transpeptidase-like"/>
    <property type="match status" value="1"/>
</dbReference>
<accession>A0A2D2LXA5</accession>
<evidence type="ECO:0000313" key="10">
    <source>
        <dbReference type="Proteomes" id="UP000229340"/>
    </source>
</evidence>
<dbReference type="GO" id="GO:0030655">
    <property type="term" value="P:beta-lactam antibiotic catabolic process"/>
    <property type="evidence" value="ECO:0007669"/>
    <property type="project" value="InterPro"/>
</dbReference>
<dbReference type="InterPro" id="IPR023650">
    <property type="entry name" value="Beta-lactam_class-A_AS"/>
</dbReference>
<evidence type="ECO:0000256" key="6">
    <source>
        <dbReference type="RuleBase" id="RU361140"/>
    </source>
</evidence>
<evidence type="ECO:0000256" key="5">
    <source>
        <dbReference type="ARBA" id="ARBA00023251"/>
    </source>
</evidence>
<reference evidence="10" key="1">
    <citation type="submission" date="2017-10" db="EMBL/GenBank/DDBJ databases">
        <title>Complete genome sequence of Moraxella osloensis NP7 isolated from human skin.</title>
        <authorList>
            <person name="Lee K."/>
            <person name="Lim J.Y."/>
            <person name="Hwang I."/>
        </authorList>
    </citation>
    <scope>NUCLEOTIDE SEQUENCE [LARGE SCALE GENOMIC DNA]</scope>
    <source>
        <strain evidence="10">NP7</strain>
        <plasmid evidence="10">pnp7-1</plasmid>
    </source>
</reference>
<keyword evidence="9" id="KW-0614">Plasmid</keyword>
<dbReference type="InterPro" id="IPR000871">
    <property type="entry name" value="Beta-lactam_class-A"/>
</dbReference>